<proteinExistence type="predicted"/>
<dbReference type="Proteomes" id="UP001597349">
    <property type="component" value="Unassembled WGS sequence"/>
</dbReference>
<evidence type="ECO:0000256" key="1">
    <source>
        <dbReference type="SAM" id="Phobius"/>
    </source>
</evidence>
<evidence type="ECO:0000313" key="3">
    <source>
        <dbReference type="Proteomes" id="UP001597349"/>
    </source>
</evidence>
<feature type="transmembrane region" description="Helical" evidence="1">
    <location>
        <begin position="74"/>
        <end position="94"/>
    </location>
</feature>
<keyword evidence="3" id="KW-1185">Reference proteome</keyword>
<dbReference type="RefSeq" id="WP_379019572.1">
    <property type="nucleotide sequence ID" value="NZ_JBHUGY010000021.1"/>
</dbReference>
<organism evidence="2 3">
    <name type="scientific">Mesorhizobium calcicola</name>
    <dbReference type="NCBI Taxonomy" id="1300310"/>
    <lineage>
        <taxon>Bacteria</taxon>
        <taxon>Pseudomonadati</taxon>
        <taxon>Pseudomonadota</taxon>
        <taxon>Alphaproteobacteria</taxon>
        <taxon>Hyphomicrobiales</taxon>
        <taxon>Phyllobacteriaceae</taxon>
        <taxon>Mesorhizobium</taxon>
    </lineage>
</organism>
<evidence type="ECO:0008006" key="4">
    <source>
        <dbReference type="Google" id="ProtNLM"/>
    </source>
</evidence>
<feature type="transmembrane region" description="Helical" evidence="1">
    <location>
        <begin position="194"/>
        <end position="214"/>
    </location>
</feature>
<feature type="transmembrane region" description="Helical" evidence="1">
    <location>
        <begin position="114"/>
        <end position="137"/>
    </location>
</feature>
<keyword evidence="1" id="KW-0472">Membrane</keyword>
<feature type="transmembrane region" description="Helical" evidence="1">
    <location>
        <begin position="149"/>
        <end position="169"/>
    </location>
</feature>
<keyword evidence="1" id="KW-1133">Transmembrane helix</keyword>
<feature type="transmembrane region" description="Helical" evidence="1">
    <location>
        <begin position="28"/>
        <end position="53"/>
    </location>
</feature>
<sequence length="215" mass="23150">MEAKGVTNLLLAIIAGVLLFGHEAMVGGIWWVVILGIGIGILFAILMFASYLIRETAKTYRETKTWREAGINTMGLIFMVIVIPLMGYAGLLWLEGVHKPMDAAMASLLGTVWMYVLFGAFGVMALLAASDGIQWLVRNRRDLPGYALLGAKLACLVPVAPIVLPVYAWRKRRQGGTGVLPCAMSSAYGLVEGLAVWFGVLMVGIIALLALGVIK</sequence>
<gene>
    <name evidence="2" type="ORF">ACFSQT_14225</name>
</gene>
<reference evidence="3" key="1">
    <citation type="journal article" date="2019" name="Int. J. Syst. Evol. Microbiol.">
        <title>The Global Catalogue of Microorganisms (GCM) 10K type strain sequencing project: providing services to taxonomists for standard genome sequencing and annotation.</title>
        <authorList>
            <consortium name="The Broad Institute Genomics Platform"/>
            <consortium name="The Broad Institute Genome Sequencing Center for Infectious Disease"/>
            <person name="Wu L."/>
            <person name="Ma J."/>
        </authorList>
    </citation>
    <scope>NUCLEOTIDE SEQUENCE [LARGE SCALE GENOMIC DNA]</scope>
    <source>
        <strain evidence="3">CGMCC 1.16226</strain>
    </source>
</reference>
<keyword evidence="1" id="KW-0812">Transmembrane</keyword>
<evidence type="ECO:0000313" key="2">
    <source>
        <dbReference type="EMBL" id="MFD2054208.1"/>
    </source>
</evidence>
<dbReference type="EMBL" id="JBHUGY010000021">
    <property type="protein sequence ID" value="MFD2054208.1"/>
    <property type="molecule type" value="Genomic_DNA"/>
</dbReference>
<protein>
    <recommendedName>
        <fullName evidence="4">Yip1 domain-containing protein</fullName>
    </recommendedName>
</protein>
<name>A0ABW4WDU4_9HYPH</name>
<feature type="transmembrane region" description="Helical" evidence="1">
    <location>
        <begin position="5"/>
        <end position="22"/>
    </location>
</feature>
<accession>A0ABW4WDU4</accession>
<comment type="caution">
    <text evidence="2">The sequence shown here is derived from an EMBL/GenBank/DDBJ whole genome shotgun (WGS) entry which is preliminary data.</text>
</comment>